<evidence type="ECO:0000313" key="7">
    <source>
        <dbReference type="EMBL" id="MBB5175229.1"/>
    </source>
</evidence>
<name>A0A9Q2CYN7_9STAP</name>
<feature type="transmembrane region" description="Helical" evidence="6">
    <location>
        <begin position="433"/>
        <end position="453"/>
    </location>
</feature>
<evidence type="ECO:0000313" key="8">
    <source>
        <dbReference type="Proteomes" id="UP000579136"/>
    </source>
</evidence>
<dbReference type="PIRSF" id="PIRSF038958">
    <property type="entry name" value="PG_synth_SpoVB"/>
    <property type="match status" value="1"/>
</dbReference>
<evidence type="ECO:0000256" key="3">
    <source>
        <dbReference type="ARBA" id="ARBA00022692"/>
    </source>
</evidence>
<sequence>MSKSNEKLFRSTLFLSSASLITQFLGMIYIIPFYSIMGGEENLALYGYAYTPYTIMLSIASAGVPGAVSKFVAKYNSLGAYQTTQKLYRSSLVVMLISGLFSFGVLYFLAPVIADIQLAASSTGTHVWGHAEITNIIRIVAFAVIVVPFMSTWRGVFQGFESFGPTSVSSVVEQVVRITVVLSGSYFVIRVMGGTIQQGNQIAVFAAFVAALGAIFTLGVFWFKRKKLIEKDIENDTTGITLSYKEMYKEIILSGIPFVVIGITFPMMMFIDQLTHNNALSMIGVPSNIQDAWFGMLNITTQKLVMIPVSLAVAFSITILPFITKSFQQKKFDELENQVSSMVLLQLILVVPAAIGMMIMAVPLYTSFYSFNEMGIKILTFYAPVCIVISLFSMTASIVQGIEKQNFNVFVVLLVLIIKLVLNIPLIMYFHTVGAVMSTIIALSCGVIFNFYIIKKYGRFSVRKILTPLMQILAYSLMMLLAVEIVYGLFALSLDLTVRLNSIITLAVCVIVGASIYMIIVFKSGLADRVLGDRADKIRSRVKFL</sequence>
<evidence type="ECO:0000256" key="1">
    <source>
        <dbReference type="ARBA" id="ARBA00004651"/>
    </source>
</evidence>
<evidence type="ECO:0000256" key="6">
    <source>
        <dbReference type="SAM" id="Phobius"/>
    </source>
</evidence>
<protein>
    <submittedName>
        <fullName evidence="7">O-antigen/teichoic acid export membrane protein</fullName>
    </submittedName>
</protein>
<keyword evidence="2" id="KW-1003">Cell membrane</keyword>
<gene>
    <name evidence="7" type="ORF">HNQ45_000087</name>
</gene>
<dbReference type="InterPro" id="IPR002797">
    <property type="entry name" value="Polysacc_synth"/>
</dbReference>
<keyword evidence="5 6" id="KW-0472">Membrane</keyword>
<keyword evidence="8" id="KW-1185">Reference proteome</keyword>
<feature type="transmembrane region" description="Helical" evidence="6">
    <location>
        <begin position="251"/>
        <end position="271"/>
    </location>
</feature>
<feature type="transmembrane region" description="Helical" evidence="6">
    <location>
        <begin position="133"/>
        <end position="153"/>
    </location>
</feature>
<comment type="caution">
    <text evidence="7">The sequence shown here is derived from an EMBL/GenBank/DDBJ whole genome shotgun (WGS) entry which is preliminary data.</text>
</comment>
<feature type="transmembrane region" description="Helical" evidence="6">
    <location>
        <begin position="465"/>
        <end position="490"/>
    </location>
</feature>
<feature type="transmembrane region" description="Helical" evidence="6">
    <location>
        <begin position="202"/>
        <end position="223"/>
    </location>
</feature>
<feature type="transmembrane region" description="Helical" evidence="6">
    <location>
        <begin position="304"/>
        <end position="323"/>
    </location>
</feature>
<dbReference type="InterPro" id="IPR050833">
    <property type="entry name" value="Poly_Biosynth_Transport"/>
</dbReference>
<evidence type="ECO:0000256" key="5">
    <source>
        <dbReference type="ARBA" id="ARBA00023136"/>
    </source>
</evidence>
<comment type="subcellular location">
    <subcellularLocation>
        <location evidence="1">Cell membrane</location>
        <topology evidence="1">Multi-pass membrane protein</topology>
    </subcellularLocation>
</comment>
<evidence type="ECO:0000256" key="4">
    <source>
        <dbReference type="ARBA" id="ARBA00022989"/>
    </source>
</evidence>
<feature type="transmembrane region" description="Helical" evidence="6">
    <location>
        <begin position="53"/>
        <end position="72"/>
    </location>
</feature>
<keyword evidence="3 6" id="KW-0812">Transmembrane</keyword>
<keyword evidence="4 6" id="KW-1133">Transmembrane helix</keyword>
<organism evidence="7 8">
    <name type="scientific">Nosocomiicoccus ampullae</name>
    <dbReference type="NCBI Taxonomy" id="489910"/>
    <lineage>
        <taxon>Bacteria</taxon>
        <taxon>Bacillati</taxon>
        <taxon>Bacillota</taxon>
        <taxon>Bacilli</taxon>
        <taxon>Bacillales</taxon>
        <taxon>Staphylococcaceae</taxon>
        <taxon>Nosocomiicoccus</taxon>
    </lineage>
</organism>
<proteinExistence type="predicted"/>
<feature type="transmembrane region" description="Helical" evidence="6">
    <location>
        <begin position="406"/>
        <end position="427"/>
    </location>
</feature>
<dbReference type="AlphaFoldDB" id="A0A9Q2CYN7"/>
<dbReference type="PANTHER" id="PTHR30250">
    <property type="entry name" value="PST FAMILY PREDICTED COLANIC ACID TRANSPORTER"/>
    <property type="match status" value="1"/>
</dbReference>
<accession>A0A9Q2CYN7</accession>
<dbReference type="Proteomes" id="UP000579136">
    <property type="component" value="Unassembled WGS sequence"/>
</dbReference>
<feature type="transmembrane region" description="Helical" evidence="6">
    <location>
        <begin position="174"/>
        <end position="196"/>
    </location>
</feature>
<reference evidence="7 8" key="1">
    <citation type="submission" date="2020-08" db="EMBL/GenBank/DDBJ databases">
        <title>Genomic Encyclopedia of Type Strains, Phase IV (KMG-IV): sequencing the most valuable type-strain genomes for metagenomic binning, comparative biology and taxonomic classification.</title>
        <authorList>
            <person name="Goeker M."/>
        </authorList>
    </citation>
    <scope>NUCLEOTIDE SEQUENCE [LARGE SCALE GENOMIC DNA]</scope>
    <source>
        <strain evidence="7 8">DSM 19163</strain>
    </source>
</reference>
<dbReference type="EMBL" id="JACHHF010000001">
    <property type="protein sequence ID" value="MBB5175229.1"/>
    <property type="molecule type" value="Genomic_DNA"/>
</dbReference>
<feature type="transmembrane region" description="Helical" evidence="6">
    <location>
        <begin position="92"/>
        <end position="113"/>
    </location>
</feature>
<feature type="transmembrane region" description="Helical" evidence="6">
    <location>
        <begin position="343"/>
        <end position="366"/>
    </location>
</feature>
<evidence type="ECO:0000256" key="2">
    <source>
        <dbReference type="ARBA" id="ARBA00022475"/>
    </source>
</evidence>
<dbReference type="GO" id="GO:0005886">
    <property type="term" value="C:plasma membrane"/>
    <property type="evidence" value="ECO:0007669"/>
    <property type="project" value="UniProtKB-SubCell"/>
</dbReference>
<feature type="transmembrane region" description="Helical" evidence="6">
    <location>
        <begin position="378"/>
        <end position="399"/>
    </location>
</feature>
<dbReference type="Pfam" id="PF01943">
    <property type="entry name" value="Polysacc_synt"/>
    <property type="match status" value="1"/>
</dbReference>
<dbReference type="CDD" id="cd13124">
    <property type="entry name" value="MATE_SpoVB_like"/>
    <property type="match status" value="1"/>
</dbReference>
<dbReference type="RefSeq" id="WP_183672662.1">
    <property type="nucleotide sequence ID" value="NZ_CBCRYX010000003.1"/>
</dbReference>
<dbReference type="InterPro" id="IPR024923">
    <property type="entry name" value="PG_synth_SpoVB"/>
</dbReference>
<dbReference type="PANTHER" id="PTHR30250:SF21">
    <property type="entry name" value="LIPID II FLIPPASE MURJ"/>
    <property type="match status" value="1"/>
</dbReference>
<feature type="transmembrane region" description="Helical" evidence="6">
    <location>
        <begin position="12"/>
        <end position="33"/>
    </location>
</feature>
<feature type="transmembrane region" description="Helical" evidence="6">
    <location>
        <begin position="502"/>
        <end position="522"/>
    </location>
</feature>